<keyword evidence="10" id="KW-1015">Disulfide bond</keyword>
<keyword evidence="11 13" id="KW-0676">Redox-active center</keyword>
<evidence type="ECO:0000256" key="11">
    <source>
        <dbReference type="ARBA" id="ARBA00023284"/>
    </source>
</evidence>
<keyword evidence="9 13" id="KW-0520">NAD</keyword>
<evidence type="ECO:0000256" key="3">
    <source>
        <dbReference type="ARBA" id="ARBA00012608"/>
    </source>
</evidence>
<keyword evidence="8 13" id="KW-0560">Oxidoreductase</keyword>
<dbReference type="Pfam" id="PF02852">
    <property type="entry name" value="Pyr_redox_dim"/>
    <property type="match status" value="1"/>
</dbReference>
<evidence type="ECO:0000313" key="16">
    <source>
        <dbReference type="EMBL" id="GAA5514086.1"/>
    </source>
</evidence>
<evidence type="ECO:0000313" key="17">
    <source>
        <dbReference type="Proteomes" id="UP001401887"/>
    </source>
</evidence>
<dbReference type="InterPro" id="IPR004099">
    <property type="entry name" value="Pyr_nucl-diS_OxRdtase_dimer"/>
</dbReference>
<comment type="subcellular location">
    <subcellularLocation>
        <location evidence="1">Cytoplasm</location>
    </subcellularLocation>
</comment>
<evidence type="ECO:0000256" key="12">
    <source>
        <dbReference type="ARBA" id="ARBA00049187"/>
    </source>
</evidence>
<dbReference type="InterPro" id="IPR016156">
    <property type="entry name" value="FAD/NAD-linked_Rdtase_dimer_sf"/>
</dbReference>
<evidence type="ECO:0000256" key="8">
    <source>
        <dbReference type="ARBA" id="ARBA00023002"/>
    </source>
</evidence>
<evidence type="ECO:0000259" key="15">
    <source>
        <dbReference type="Pfam" id="PF07992"/>
    </source>
</evidence>
<proteinExistence type="inferred from homology"/>
<dbReference type="PRINTS" id="PR00411">
    <property type="entry name" value="PNDRDTASEI"/>
</dbReference>
<dbReference type="InterPro" id="IPR023753">
    <property type="entry name" value="FAD/NAD-binding_dom"/>
</dbReference>
<dbReference type="InterPro" id="IPR006258">
    <property type="entry name" value="Lipoamide_DH"/>
</dbReference>
<dbReference type="PIRSF" id="PIRSF000350">
    <property type="entry name" value="Mercury_reductase_MerA"/>
    <property type="match status" value="1"/>
</dbReference>
<evidence type="ECO:0000256" key="4">
    <source>
        <dbReference type="ARBA" id="ARBA00016961"/>
    </source>
</evidence>
<dbReference type="Pfam" id="PF07992">
    <property type="entry name" value="Pyr_redox_2"/>
    <property type="match status" value="1"/>
</dbReference>
<keyword evidence="6 13" id="KW-0285">Flavoprotein</keyword>
<evidence type="ECO:0000256" key="9">
    <source>
        <dbReference type="ARBA" id="ARBA00023027"/>
    </source>
</evidence>
<dbReference type="SUPFAM" id="SSF55424">
    <property type="entry name" value="FAD/NAD-linked reductases, dimerisation (C-terminal) domain"/>
    <property type="match status" value="1"/>
</dbReference>
<dbReference type="PROSITE" id="PS00076">
    <property type="entry name" value="PYRIDINE_REDOX_1"/>
    <property type="match status" value="1"/>
</dbReference>
<evidence type="ECO:0000256" key="6">
    <source>
        <dbReference type="ARBA" id="ARBA00022630"/>
    </source>
</evidence>
<dbReference type="PANTHER" id="PTHR22912">
    <property type="entry name" value="DISULFIDE OXIDOREDUCTASE"/>
    <property type="match status" value="1"/>
</dbReference>
<evidence type="ECO:0000256" key="2">
    <source>
        <dbReference type="ARBA" id="ARBA00007532"/>
    </source>
</evidence>
<evidence type="ECO:0000256" key="13">
    <source>
        <dbReference type="RuleBase" id="RU003692"/>
    </source>
</evidence>
<comment type="miscellaneous">
    <text evidence="13">The active site is a redox-active disulfide bond.</text>
</comment>
<comment type="cofactor">
    <cofactor evidence="13">
        <name>FAD</name>
        <dbReference type="ChEBI" id="CHEBI:57692"/>
    </cofactor>
    <text evidence="13">Binds 1 FAD per subunit.</text>
</comment>
<evidence type="ECO:0000256" key="10">
    <source>
        <dbReference type="ARBA" id="ARBA00023157"/>
    </source>
</evidence>
<dbReference type="InterPro" id="IPR050151">
    <property type="entry name" value="Class-I_Pyr_Nuc-Dis_Oxidored"/>
</dbReference>
<keyword evidence="7 13" id="KW-0274">FAD</keyword>
<dbReference type="NCBIfam" id="TIGR01350">
    <property type="entry name" value="lipoamide_DH"/>
    <property type="match status" value="1"/>
</dbReference>
<protein>
    <recommendedName>
        <fullName evidence="4 13">Dihydrolipoyl dehydrogenase</fullName>
        <ecNumber evidence="3 13">1.8.1.4</ecNumber>
    </recommendedName>
</protein>
<organism evidence="16 17">
    <name type="scientific">Deinococcus carri</name>
    <dbReference type="NCBI Taxonomy" id="1211323"/>
    <lineage>
        <taxon>Bacteria</taxon>
        <taxon>Thermotogati</taxon>
        <taxon>Deinococcota</taxon>
        <taxon>Deinococci</taxon>
        <taxon>Deinococcales</taxon>
        <taxon>Deinococcaceae</taxon>
        <taxon>Deinococcus</taxon>
    </lineage>
</organism>
<dbReference type="Proteomes" id="UP001401887">
    <property type="component" value="Unassembled WGS sequence"/>
</dbReference>
<comment type="similarity">
    <text evidence="2 13">Belongs to the class-I pyridine nucleotide-disulfide oxidoreductase family.</text>
</comment>
<feature type="domain" description="Pyridine nucleotide-disulphide oxidoreductase dimerisation" evidence="14">
    <location>
        <begin position="349"/>
        <end position="458"/>
    </location>
</feature>
<evidence type="ECO:0000256" key="1">
    <source>
        <dbReference type="ARBA" id="ARBA00004496"/>
    </source>
</evidence>
<evidence type="ECO:0000256" key="7">
    <source>
        <dbReference type="ARBA" id="ARBA00022827"/>
    </source>
</evidence>
<feature type="domain" description="FAD/NAD(P)-binding" evidence="15">
    <location>
        <begin position="4"/>
        <end position="330"/>
    </location>
</feature>
<dbReference type="SUPFAM" id="SSF51905">
    <property type="entry name" value="FAD/NAD(P)-binding domain"/>
    <property type="match status" value="1"/>
</dbReference>
<comment type="catalytic activity">
    <reaction evidence="12 13">
        <text>N(6)-[(R)-dihydrolipoyl]-L-lysyl-[protein] + NAD(+) = N(6)-[(R)-lipoyl]-L-lysyl-[protein] + NADH + H(+)</text>
        <dbReference type="Rhea" id="RHEA:15045"/>
        <dbReference type="Rhea" id="RHEA-COMP:10474"/>
        <dbReference type="Rhea" id="RHEA-COMP:10475"/>
        <dbReference type="ChEBI" id="CHEBI:15378"/>
        <dbReference type="ChEBI" id="CHEBI:57540"/>
        <dbReference type="ChEBI" id="CHEBI:57945"/>
        <dbReference type="ChEBI" id="CHEBI:83099"/>
        <dbReference type="ChEBI" id="CHEBI:83100"/>
        <dbReference type="EC" id="1.8.1.4"/>
    </reaction>
</comment>
<evidence type="ECO:0000259" key="14">
    <source>
        <dbReference type="Pfam" id="PF02852"/>
    </source>
</evidence>
<dbReference type="PANTHER" id="PTHR22912:SF224">
    <property type="entry name" value="DIHYDROLIPOYL DEHYDROGENASE"/>
    <property type="match status" value="1"/>
</dbReference>
<dbReference type="RefSeq" id="WP_345466363.1">
    <property type="nucleotide sequence ID" value="NZ_BAABRP010000013.1"/>
</dbReference>
<reference evidence="16 17" key="1">
    <citation type="submission" date="2024-02" db="EMBL/GenBank/DDBJ databases">
        <title>Deinococcus carri NBRC 110142.</title>
        <authorList>
            <person name="Ichikawa N."/>
            <person name="Katano-Makiyama Y."/>
            <person name="Hidaka K."/>
        </authorList>
    </citation>
    <scope>NUCLEOTIDE SEQUENCE [LARGE SCALE GENOMIC DNA]</scope>
    <source>
        <strain evidence="16 17">NBRC 110142</strain>
    </source>
</reference>
<sequence>MDSYDVLVIGGGPAGYVAAIRAAQLGFRVACVDAFERNGKASLGGTCLNVGCIPSKAMLDSSEKFEMITHEAADHGIEVDGARVDLGRMLSRKESVVDKLTGGIAYLFKKNKITSFHGLGRLVRQDGDGWIVDAAGTEVRAKNVIVATGSQPRALPLAPFGGNIVENSGALAFEQVPGKLGVIGAGVIGVELGSVWRRLGAQVTILEALPGFLLAADDAVSKEALKQFQKQGLDFHFGVKITDVKQDESGVTVTYEEKGNAVTASFDKLIVSIGRVPNTQGLGAEAVGLNLDERGFVKVDAHYRTNLPGIYAIGDVVGGAMLAHKAEEEGVAVAELIAGQAGHVNYDVIPWVIYTSPEIAWAGLTEKGAKEQGLKVKTGQFPFSANGRALGHGDSRGFVKVVADADTDRILGIHMVGPNVSELIGEAVGMMEFGGSAEDLGRTVHAHPTLSEVVKEAALATDKRALHM</sequence>
<dbReference type="InterPro" id="IPR001100">
    <property type="entry name" value="Pyr_nuc-diS_OxRdtase"/>
</dbReference>
<keyword evidence="17" id="KW-1185">Reference proteome</keyword>
<comment type="caution">
    <text evidence="16">The sequence shown here is derived from an EMBL/GenBank/DDBJ whole genome shotgun (WGS) entry which is preliminary data.</text>
</comment>
<dbReference type="InterPro" id="IPR036188">
    <property type="entry name" value="FAD/NAD-bd_sf"/>
</dbReference>
<gene>
    <name evidence="16" type="primary">lpd_3</name>
    <name evidence="16" type="ORF">Dcar01_02838</name>
</gene>
<name>A0ABP9WAM6_9DEIO</name>
<dbReference type="Gene3D" id="3.30.390.30">
    <property type="match status" value="1"/>
</dbReference>
<dbReference type="EMBL" id="BAABRP010000013">
    <property type="protein sequence ID" value="GAA5514086.1"/>
    <property type="molecule type" value="Genomic_DNA"/>
</dbReference>
<dbReference type="EC" id="1.8.1.4" evidence="3 13"/>
<evidence type="ECO:0000256" key="5">
    <source>
        <dbReference type="ARBA" id="ARBA00022490"/>
    </source>
</evidence>
<dbReference type="InterPro" id="IPR012999">
    <property type="entry name" value="Pyr_OxRdtase_I_AS"/>
</dbReference>
<keyword evidence="5" id="KW-0963">Cytoplasm</keyword>
<dbReference type="PRINTS" id="PR00368">
    <property type="entry name" value="FADPNR"/>
</dbReference>
<dbReference type="Gene3D" id="3.50.50.60">
    <property type="entry name" value="FAD/NAD(P)-binding domain"/>
    <property type="match status" value="2"/>
</dbReference>
<accession>A0ABP9WAM6</accession>